<evidence type="ECO:0000313" key="11">
    <source>
        <dbReference type="Proteomes" id="UP000372533"/>
    </source>
</evidence>
<dbReference type="Proteomes" id="UP000878956">
    <property type="component" value="Unassembled WGS sequence"/>
</dbReference>
<protein>
    <submittedName>
        <fullName evidence="7">FeS cluster assembly protein sufB</fullName>
    </submittedName>
    <submittedName>
        <fullName evidence="5 8">Iron-sulfur assembly protein</fullName>
    </submittedName>
    <submittedName>
        <fullName evidence="6">SufD family Fe-S cluster assembly protein</fullName>
    </submittedName>
</protein>
<evidence type="ECO:0000256" key="1">
    <source>
        <dbReference type="ARBA" id="ARBA00043967"/>
    </source>
</evidence>
<dbReference type="EMBL" id="LK932534">
    <property type="protein sequence ID" value="CDS90082.1"/>
    <property type="molecule type" value="Genomic_DNA"/>
</dbReference>
<dbReference type="InterPro" id="IPR055346">
    <property type="entry name" value="Fe-S_cluster_assembly_SufBD"/>
</dbReference>
<evidence type="ECO:0000313" key="5">
    <source>
        <dbReference type="EMBL" id="CDS93155.1"/>
    </source>
</evidence>
<evidence type="ECO:0000259" key="2">
    <source>
        <dbReference type="Pfam" id="PF01458"/>
    </source>
</evidence>
<dbReference type="PANTHER" id="PTHR30508:SF1">
    <property type="entry name" value="UPF0051 PROTEIN ABCI8, CHLOROPLASTIC-RELATED"/>
    <property type="match status" value="1"/>
</dbReference>
<dbReference type="SUPFAM" id="SSF101960">
    <property type="entry name" value="Stabilizer of iron transporter SufD"/>
    <property type="match status" value="1"/>
</dbReference>
<dbReference type="EMBL" id="DAEPXK010000004">
    <property type="protein sequence ID" value="HBH1541048.1"/>
    <property type="molecule type" value="Genomic_DNA"/>
</dbReference>
<reference evidence="6" key="4">
    <citation type="submission" date="2021-06" db="EMBL/GenBank/DDBJ databases">
        <authorList>
            <consortium name="NCBI Pathogen Detection Project"/>
        </authorList>
    </citation>
    <scope>NUCLEOTIDE SEQUENCE</scope>
    <source>
        <strain evidence="6">HN1000</strain>
    </source>
</reference>
<feature type="domain" description="SUF system FeS cluster assembly SufBD core" evidence="2">
    <location>
        <begin position="84"/>
        <end position="303"/>
    </location>
</feature>
<evidence type="ECO:0000313" key="6">
    <source>
        <dbReference type="EMBL" id="HBH1541048.1"/>
    </source>
</evidence>
<dbReference type="Pfam" id="PF01458">
    <property type="entry name" value="SUFBD_core"/>
    <property type="match status" value="1"/>
</dbReference>
<dbReference type="RefSeq" id="WP_003435793.1">
    <property type="nucleotide sequence ID" value="NZ_AP031492.1"/>
</dbReference>
<dbReference type="EMBL" id="LK932419">
    <property type="protein sequence ID" value="CDS90282.1"/>
    <property type="molecule type" value="Genomic_DNA"/>
</dbReference>
<dbReference type="Proteomes" id="UP000189137">
    <property type="component" value="Unassembled WGS sequence"/>
</dbReference>
<dbReference type="InterPro" id="IPR037284">
    <property type="entry name" value="SUF_FeS_clus_asmbl_SufBD_sf"/>
</dbReference>
<dbReference type="GeneID" id="66356074"/>
<sequence>MNKIDLNLLEKVAELRGTPLGAYNIRKNGQGVERHSTENVTIIPKTDKPGIDIIVKPNTKGENVHIPVIVTEAGVQDMVYNDFEIGENADVVIIAGCGIHNCGCDDSEHNGIHRFFLRKGARLKYVEKHYGEGDGEGKRILNPVTIVNMDEDSYCEMETIQIKGVDSTKREMDANLGKGAKIVVFEKLLTHGNQVAESNMKVILEGENSSAQVVSRTVGQDNSKQKFNPCVIGDSLCSAHVQCDSIIMGNSQISAIPEIAANHPDALLVHEAAIGKIAGDQILKMMTLGLTEEEAEQQILNCFLK</sequence>
<evidence type="ECO:0000313" key="10">
    <source>
        <dbReference type="Proteomes" id="UP000189137"/>
    </source>
</evidence>
<dbReference type="OMA" id="PVHLCFG"/>
<evidence type="ECO:0000313" key="3">
    <source>
        <dbReference type="EMBL" id="CDS90082.1"/>
    </source>
</evidence>
<evidence type="ECO:0000313" key="9">
    <source>
        <dbReference type="EMBL" id="VHY19415.1"/>
    </source>
</evidence>
<reference evidence="9 11" key="3">
    <citation type="submission" date="2019-04" db="EMBL/GenBank/DDBJ databases">
        <authorList>
            <consortium name="Pathogen Informatics"/>
        </authorList>
    </citation>
    <scope>NUCLEOTIDE SEQUENCE [LARGE SCALE GENOMIC DNA]</scope>
    <source>
        <strain evidence="8">Clo34</strain>
        <strain evidence="12">clo34</strain>
        <strain evidence="11">tl291</strain>
        <strain evidence="9">Tl291</strain>
        <strain evidence="7 10">VRECD0157</strain>
    </source>
</reference>
<evidence type="ECO:0000313" key="7">
    <source>
        <dbReference type="EMBL" id="SJS69274.1"/>
    </source>
</evidence>
<proteinExistence type="inferred from homology"/>
<organism evidence="5">
    <name type="scientific">Clostridioides difficile</name>
    <name type="common">Peptoclostridium difficile</name>
    <dbReference type="NCBI Taxonomy" id="1496"/>
    <lineage>
        <taxon>Bacteria</taxon>
        <taxon>Bacillati</taxon>
        <taxon>Bacillota</taxon>
        <taxon>Clostridia</taxon>
        <taxon>Peptostreptococcales</taxon>
        <taxon>Peptostreptococcaceae</taxon>
        <taxon>Clostridioides</taxon>
    </lineage>
</organism>
<dbReference type="EMBL" id="CAADAN010000011">
    <property type="protein sequence ID" value="VFD33942.1"/>
    <property type="molecule type" value="Genomic_DNA"/>
</dbReference>
<dbReference type="AlphaFoldDB" id="A0A031WG30"/>
<dbReference type="EMBL" id="LK932773">
    <property type="protein sequence ID" value="CDS93155.1"/>
    <property type="molecule type" value="Genomic_DNA"/>
</dbReference>
<accession>A0A031WG30</accession>
<dbReference type="Proteomes" id="UP000411588">
    <property type="component" value="Unassembled WGS sequence"/>
</dbReference>
<dbReference type="InterPro" id="IPR000825">
    <property type="entry name" value="SUF_FeS_clus_asmbl_SufBD_core"/>
</dbReference>
<evidence type="ECO:0000313" key="4">
    <source>
        <dbReference type="EMBL" id="CDS90282.1"/>
    </source>
</evidence>
<comment type="similarity">
    <text evidence="1">Belongs to the iron-sulfur cluster assembly SufBD family.</text>
</comment>
<reference evidence="5" key="1">
    <citation type="submission" date="2014-07" db="EMBL/GenBank/DDBJ databases">
        <authorList>
            <person name="Monot Marc"/>
        </authorList>
    </citation>
    <scope>NUCLEOTIDE SEQUENCE</scope>
    <source>
        <strain evidence="5">7032989</strain>
        <strain evidence="4">7032994</strain>
    </source>
</reference>
<dbReference type="Proteomes" id="UP000372533">
    <property type="component" value="Unassembled WGS sequence"/>
</dbReference>
<reference evidence="6" key="2">
    <citation type="journal article" date="2018" name="Genome Biol.">
        <title>SKESA: strategic k-mer extension for scrupulous assemblies.</title>
        <authorList>
            <person name="Souvorov A."/>
            <person name="Agarwala R."/>
            <person name="Lipman D.J."/>
        </authorList>
    </citation>
    <scope>NUCLEOTIDE SEQUENCE</scope>
    <source>
        <strain evidence="6">HN1000</strain>
    </source>
</reference>
<gene>
    <name evidence="7" type="primary">sufB</name>
    <name evidence="5" type="ORF">BN1095_1300064</name>
    <name evidence="3" type="ORF">BN1096_790019</name>
    <name evidence="4" type="ORF">BN1097_790019</name>
    <name evidence="6" type="ORF">KRM00_000501</name>
    <name evidence="9" type="ORF">SAMEA1402366_03373</name>
    <name evidence="8" type="ORF">SAMEA1402399_02839</name>
    <name evidence="7" type="ORF">SAMEA3375112_02680</name>
</gene>
<name>A0A031WG30_CLODI</name>
<dbReference type="KEGG" id="pdf:CD630DERM_36070"/>
<dbReference type="PANTHER" id="PTHR30508">
    <property type="entry name" value="FES CLUSTER ASSEMBLY PROTEIN SUF"/>
    <property type="match status" value="1"/>
</dbReference>
<dbReference type="PATRIC" id="fig|1496.1373.peg.3255"/>
<evidence type="ECO:0000313" key="8">
    <source>
        <dbReference type="EMBL" id="VFD33942.1"/>
    </source>
</evidence>
<dbReference type="GO" id="GO:0016226">
    <property type="term" value="P:iron-sulfur cluster assembly"/>
    <property type="evidence" value="ECO:0007669"/>
    <property type="project" value="InterPro"/>
</dbReference>
<dbReference type="EMBL" id="CAAJVP010000022">
    <property type="protein sequence ID" value="VHY19415.1"/>
    <property type="molecule type" value="Genomic_DNA"/>
</dbReference>
<dbReference type="EMBL" id="FUPS01000009">
    <property type="protein sequence ID" value="SJS69274.1"/>
    <property type="molecule type" value="Genomic_DNA"/>
</dbReference>
<evidence type="ECO:0000313" key="12">
    <source>
        <dbReference type="Proteomes" id="UP000411588"/>
    </source>
</evidence>